<evidence type="ECO:0008006" key="8">
    <source>
        <dbReference type="Google" id="ProtNLM"/>
    </source>
</evidence>
<reference evidence="6 7" key="1">
    <citation type="submission" date="2007-06" db="EMBL/GenBank/DDBJ databases">
        <authorList>
            <person name="Shimkets L."/>
            <person name="Ferriera S."/>
            <person name="Johnson J."/>
            <person name="Kravitz S."/>
            <person name="Beeson K."/>
            <person name="Sutton G."/>
            <person name="Rogers Y.-H."/>
            <person name="Friedman R."/>
            <person name="Frazier M."/>
            <person name="Venter J.C."/>
        </authorList>
    </citation>
    <scope>NUCLEOTIDE SEQUENCE [LARGE SCALE GENOMIC DNA]</scope>
    <source>
        <strain evidence="6 7">SIR-1</strain>
    </source>
</reference>
<evidence type="ECO:0000313" key="6">
    <source>
        <dbReference type="EMBL" id="EDM76226.1"/>
    </source>
</evidence>
<protein>
    <recommendedName>
        <fullName evidence="8">DUF615 domain-containing protein</fullName>
    </recommendedName>
</protein>
<comment type="caution">
    <text evidence="6">The sequence shown here is derived from an EMBL/GenBank/DDBJ whole genome shotgun (WGS) entry which is preliminary data.</text>
</comment>
<dbReference type="EMBL" id="ABCS01000069">
    <property type="protein sequence ID" value="EDM76226.1"/>
    <property type="molecule type" value="Genomic_DNA"/>
</dbReference>
<proteinExistence type="predicted"/>
<keyword evidence="2" id="KW-0690">Ribosome biogenesis</keyword>
<accession>A6GCY8</accession>
<evidence type="ECO:0000256" key="1">
    <source>
        <dbReference type="ARBA" id="ARBA00022490"/>
    </source>
</evidence>
<dbReference type="InterPro" id="IPR006839">
    <property type="entry name" value="DarP"/>
</dbReference>
<dbReference type="Proteomes" id="UP000005801">
    <property type="component" value="Unassembled WGS sequence"/>
</dbReference>
<keyword evidence="7" id="KW-1185">Reference proteome</keyword>
<evidence type="ECO:0000313" key="7">
    <source>
        <dbReference type="Proteomes" id="UP000005801"/>
    </source>
</evidence>
<dbReference type="PANTHER" id="PTHR38101">
    <property type="entry name" value="UPF0307 PROTEIN YJGA"/>
    <property type="match status" value="1"/>
</dbReference>
<feature type="compositionally biased region" description="Basic and acidic residues" evidence="5">
    <location>
        <begin position="1"/>
        <end position="10"/>
    </location>
</feature>
<dbReference type="Gene3D" id="1.10.60.30">
    <property type="entry name" value="PSPTO4464-like domains"/>
    <property type="match status" value="2"/>
</dbReference>
<feature type="region of interest" description="Disordered" evidence="5">
    <location>
        <begin position="1"/>
        <end position="34"/>
    </location>
</feature>
<dbReference type="OrthoDB" id="5293604at2"/>
<dbReference type="NCBIfam" id="NF003593">
    <property type="entry name" value="PRK05255.1-1"/>
    <property type="match status" value="1"/>
</dbReference>
<dbReference type="PIRSF" id="PIRSF016183">
    <property type="entry name" value="UCP016183"/>
    <property type="match status" value="1"/>
</dbReference>
<dbReference type="CDD" id="cd16331">
    <property type="entry name" value="YjgA-like"/>
    <property type="match status" value="1"/>
</dbReference>
<dbReference type="AlphaFoldDB" id="A6GCY8"/>
<dbReference type="eggNOG" id="COG3028">
    <property type="taxonomic scope" value="Bacteria"/>
</dbReference>
<sequence>MAADPDHDESPGAAPGEAEEPRPRSRSRHRREAGAFTELAEALARGKHPKLPEPPFDADLRRAIEESQRFHKNARSRQIRRVAQLLRGAGSIEELRAALAGQSPEQRTLQARERAAEAWRARILEEGDPALNAFVAEHPGSDRQQLRALMRQAKRAPAEPRSKRASTALLRAIREASGSNAAAEAPSPDEA</sequence>
<dbReference type="SUPFAM" id="SSF158710">
    <property type="entry name" value="PSPTO4464-like"/>
    <property type="match status" value="1"/>
</dbReference>
<gene>
    <name evidence="6" type="ORF">PPSIR1_42161</name>
</gene>
<evidence type="ECO:0000256" key="4">
    <source>
        <dbReference type="ARBA" id="ARBA00022884"/>
    </source>
</evidence>
<keyword evidence="3" id="KW-0699">rRNA-binding</keyword>
<dbReference type="GO" id="GO:0042254">
    <property type="term" value="P:ribosome biogenesis"/>
    <property type="evidence" value="ECO:0007669"/>
    <property type="project" value="UniProtKB-KW"/>
</dbReference>
<dbReference type="GO" id="GO:0005829">
    <property type="term" value="C:cytosol"/>
    <property type="evidence" value="ECO:0007669"/>
    <property type="project" value="TreeGrafter"/>
</dbReference>
<dbReference type="GO" id="GO:0019843">
    <property type="term" value="F:rRNA binding"/>
    <property type="evidence" value="ECO:0007669"/>
    <property type="project" value="UniProtKB-KW"/>
</dbReference>
<organism evidence="6 7">
    <name type="scientific">Plesiocystis pacifica SIR-1</name>
    <dbReference type="NCBI Taxonomy" id="391625"/>
    <lineage>
        <taxon>Bacteria</taxon>
        <taxon>Pseudomonadati</taxon>
        <taxon>Myxococcota</taxon>
        <taxon>Polyangia</taxon>
        <taxon>Nannocystales</taxon>
        <taxon>Nannocystaceae</taxon>
        <taxon>Plesiocystis</taxon>
    </lineage>
</organism>
<dbReference type="InterPro" id="IPR023153">
    <property type="entry name" value="DarP_sf"/>
</dbReference>
<dbReference type="STRING" id="391625.PPSIR1_42161"/>
<evidence type="ECO:0000256" key="5">
    <source>
        <dbReference type="SAM" id="MobiDB-lite"/>
    </source>
</evidence>
<dbReference type="PANTHER" id="PTHR38101:SF1">
    <property type="entry name" value="UPF0307 PROTEIN YJGA"/>
    <property type="match status" value="1"/>
</dbReference>
<keyword evidence="1" id="KW-0963">Cytoplasm</keyword>
<name>A6GCY8_9BACT</name>
<keyword evidence="4" id="KW-0694">RNA-binding</keyword>
<dbReference type="Pfam" id="PF04751">
    <property type="entry name" value="DarP"/>
    <property type="match status" value="1"/>
</dbReference>
<evidence type="ECO:0000256" key="3">
    <source>
        <dbReference type="ARBA" id="ARBA00022730"/>
    </source>
</evidence>
<feature type="region of interest" description="Disordered" evidence="5">
    <location>
        <begin position="172"/>
        <end position="191"/>
    </location>
</feature>
<dbReference type="RefSeq" id="WP_006974579.1">
    <property type="nucleotide sequence ID" value="NZ_ABCS01000069.1"/>
</dbReference>
<evidence type="ECO:0000256" key="2">
    <source>
        <dbReference type="ARBA" id="ARBA00022517"/>
    </source>
</evidence>